<sequence>MAIVSRSFEIGKNGRYAYVWRVLGIPVLSLEG</sequence>
<organism evidence="1 2">
    <name type="scientific">Komagataeibacter europaeus</name>
    <name type="common">Gluconacetobacter europaeus</name>
    <dbReference type="NCBI Taxonomy" id="33995"/>
    <lineage>
        <taxon>Bacteria</taxon>
        <taxon>Pseudomonadati</taxon>
        <taxon>Pseudomonadota</taxon>
        <taxon>Alphaproteobacteria</taxon>
        <taxon>Acetobacterales</taxon>
        <taxon>Acetobacteraceae</taxon>
        <taxon>Komagataeibacter</taxon>
    </lineage>
</organism>
<comment type="caution">
    <text evidence="1">The sequence shown here is derived from an EMBL/GenBank/DDBJ whole genome shotgun (WGS) entry which is preliminary data.</text>
</comment>
<protein>
    <submittedName>
        <fullName evidence="1">Uncharacterized protein</fullName>
    </submittedName>
</protein>
<dbReference type="Proteomes" id="UP000037566">
    <property type="component" value="Unassembled WGS sequence"/>
</dbReference>
<reference evidence="1" key="1">
    <citation type="submission" date="2015-08" db="EMBL/GenBank/DDBJ databases">
        <title>Draft genome sequence of Komagataeibacter europaeus CECT 8546 a cellulose producer strain from vinegar produced by the traditional method.</title>
        <authorList>
            <person name="Poehlein A."/>
            <person name="Valera M.J."/>
            <person name="Haack F.S."/>
            <person name="Mas A."/>
            <person name="Daniel R."/>
            <person name="Streit W.R."/>
            <person name="Mateo E."/>
        </authorList>
    </citation>
    <scope>NUCLEOTIDE SEQUENCE [LARGE SCALE GENOMIC DNA]</scope>
    <source>
        <strain evidence="1">CECT 8546</strain>
    </source>
</reference>
<evidence type="ECO:0000313" key="1">
    <source>
        <dbReference type="EMBL" id="KON64792.1"/>
    </source>
</evidence>
<dbReference type="EMBL" id="LHUQ01000007">
    <property type="protein sequence ID" value="KON64792.1"/>
    <property type="molecule type" value="Genomic_DNA"/>
</dbReference>
<dbReference type="PATRIC" id="fig|33995.3.peg.1950"/>
<evidence type="ECO:0000313" key="2">
    <source>
        <dbReference type="Proteomes" id="UP000037566"/>
    </source>
</evidence>
<name>A0A0M0EHP4_KOMEU</name>
<gene>
    <name evidence="1" type="ORF">KOEU_17620</name>
</gene>
<dbReference type="KEGG" id="keu:S101446_01282"/>
<accession>A0A0M0EHP4</accession>
<keyword evidence="2" id="KW-1185">Reference proteome</keyword>
<proteinExistence type="predicted"/>
<dbReference type="AlphaFoldDB" id="A0A0M0EHP4"/>